<organism evidence="1 2">
    <name type="scientific">Allorhodopirellula solitaria</name>
    <dbReference type="NCBI Taxonomy" id="2527987"/>
    <lineage>
        <taxon>Bacteria</taxon>
        <taxon>Pseudomonadati</taxon>
        <taxon>Planctomycetota</taxon>
        <taxon>Planctomycetia</taxon>
        <taxon>Pirellulales</taxon>
        <taxon>Pirellulaceae</taxon>
        <taxon>Allorhodopirellula</taxon>
    </lineage>
</organism>
<protein>
    <submittedName>
        <fullName evidence="1">Uncharacterized protein</fullName>
    </submittedName>
</protein>
<gene>
    <name evidence="1" type="ORF">CA85_26010</name>
</gene>
<dbReference type="Proteomes" id="UP000318053">
    <property type="component" value="Unassembled WGS sequence"/>
</dbReference>
<sequence>MDDLINLTVCAATYDGVDSAEADYDAVKSMYKDLDLMDTFDAV</sequence>
<evidence type="ECO:0000313" key="1">
    <source>
        <dbReference type="EMBL" id="TWT66505.1"/>
    </source>
</evidence>
<dbReference type="AlphaFoldDB" id="A0A5C5XX77"/>
<name>A0A5C5XX77_9BACT</name>
<dbReference type="RefSeq" id="WP_261344712.1">
    <property type="nucleotide sequence ID" value="NZ_SJPK01000005.1"/>
</dbReference>
<keyword evidence="2" id="KW-1185">Reference proteome</keyword>
<dbReference type="EMBL" id="SJPK01000005">
    <property type="protein sequence ID" value="TWT66505.1"/>
    <property type="molecule type" value="Genomic_DNA"/>
</dbReference>
<reference evidence="1 2" key="1">
    <citation type="submission" date="2019-02" db="EMBL/GenBank/DDBJ databases">
        <title>Deep-cultivation of Planctomycetes and their phenomic and genomic characterization uncovers novel biology.</title>
        <authorList>
            <person name="Wiegand S."/>
            <person name="Jogler M."/>
            <person name="Boedeker C."/>
            <person name="Pinto D."/>
            <person name="Vollmers J."/>
            <person name="Rivas-Marin E."/>
            <person name="Kohn T."/>
            <person name="Peeters S.H."/>
            <person name="Heuer A."/>
            <person name="Rast P."/>
            <person name="Oberbeckmann S."/>
            <person name="Bunk B."/>
            <person name="Jeske O."/>
            <person name="Meyerdierks A."/>
            <person name="Storesund J.E."/>
            <person name="Kallscheuer N."/>
            <person name="Luecker S."/>
            <person name="Lage O.M."/>
            <person name="Pohl T."/>
            <person name="Merkel B.J."/>
            <person name="Hornburger P."/>
            <person name="Mueller R.-W."/>
            <person name="Bruemmer F."/>
            <person name="Labrenz M."/>
            <person name="Spormann A.M."/>
            <person name="Op Den Camp H."/>
            <person name="Overmann J."/>
            <person name="Amann R."/>
            <person name="Jetten M.S.M."/>
            <person name="Mascher T."/>
            <person name="Medema M.H."/>
            <person name="Devos D.P."/>
            <person name="Kaster A.-K."/>
            <person name="Ovreas L."/>
            <person name="Rohde M."/>
            <person name="Galperin M.Y."/>
            <person name="Jogler C."/>
        </authorList>
    </citation>
    <scope>NUCLEOTIDE SEQUENCE [LARGE SCALE GENOMIC DNA]</scope>
    <source>
        <strain evidence="1 2">CA85</strain>
    </source>
</reference>
<accession>A0A5C5XX77</accession>
<evidence type="ECO:0000313" key="2">
    <source>
        <dbReference type="Proteomes" id="UP000318053"/>
    </source>
</evidence>
<comment type="caution">
    <text evidence="1">The sequence shown here is derived from an EMBL/GenBank/DDBJ whole genome shotgun (WGS) entry which is preliminary data.</text>
</comment>
<proteinExistence type="predicted"/>